<comment type="caution">
    <text evidence="1">The sequence shown here is derived from an EMBL/GenBank/DDBJ whole genome shotgun (WGS) entry which is preliminary data.</text>
</comment>
<accession>A0A812SCV1</accession>
<dbReference type="EMBL" id="CAJNDS010002435">
    <property type="protein sequence ID" value="CAE7473587.1"/>
    <property type="molecule type" value="Genomic_DNA"/>
</dbReference>
<keyword evidence="2" id="KW-1185">Reference proteome</keyword>
<dbReference type="Proteomes" id="UP000604046">
    <property type="component" value="Unassembled WGS sequence"/>
</dbReference>
<organism evidence="1 2">
    <name type="scientific">Symbiodinium natans</name>
    <dbReference type="NCBI Taxonomy" id="878477"/>
    <lineage>
        <taxon>Eukaryota</taxon>
        <taxon>Sar</taxon>
        <taxon>Alveolata</taxon>
        <taxon>Dinophyceae</taxon>
        <taxon>Suessiales</taxon>
        <taxon>Symbiodiniaceae</taxon>
        <taxon>Symbiodinium</taxon>
    </lineage>
</organism>
<reference evidence="1" key="1">
    <citation type="submission" date="2021-02" db="EMBL/GenBank/DDBJ databases">
        <authorList>
            <person name="Dougan E. K."/>
            <person name="Rhodes N."/>
            <person name="Thang M."/>
            <person name="Chan C."/>
        </authorList>
    </citation>
    <scope>NUCLEOTIDE SEQUENCE</scope>
</reference>
<dbReference type="OrthoDB" id="10356678at2759"/>
<gene>
    <name evidence="1" type="primary">Ddx54</name>
    <name evidence="1" type="ORF">SNAT2548_LOCUS26611</name>
</gene>
<sequence>MGLHQSTQVVEFEDASLCGQTKVRVEALQSGDVLLCSEPVFSSGGACFMRSCLCWKVHHMGLVINPADFSAESHVRRAHPEIEEGKMYVFHALVTGMKVWDLERYISRIREACILPGQAWVRQLQPTDGRNSEFRKQLVADLDAAFEELQSRPYEKGQLATIQAYCDCVEVCGLCQGKQDCSRCQCVGCMHQGKARPACQHAASTCRLLPQTLCRAV</sequence>
<protein>
    <submittedName>
        <fullName evidence="1">Ddx54 protein</fullName>
    </submittedName>
</protein>
<dbReference type="Gene3D" id="3.90.1720.10">
    <property type="entry name" value="endopeptidase domain like (from Nostoc punctiforme)"/>
    <property type="match status" value="1"/>
</dbReference>
<proteinExistence type="predicted"/>
<evidence type="ECO:0000313" key="2">
    <source>
        <dbReference type="Proteomes" id="UP000604046"/>
    </source>
</evidence>
<dbReference type="AlphaFoldDB" id="A0A812SCV1"/>
<name>A0A812SCV1_9DINO</name>
<evidence type="ECO:0000313" key="1">
    <source>
        <dbReference type="EMBL" id="CAE7473587.1"/>
    </source>
</evidence>